<gene>
    <name evidence="2" type="ORF">JD82_03490</name>
</gene>
<comment type="caution">
    <text evidence="2">The sequence shown here is derived from an EMBL/GenBank/DDBJ whole genome shotgun (WGS) entry which is preliminary data.</text>
</comment>
<protein>
    <recommendedName>
        <fullName evidence="4">Pyrroloquinoline-quinone binding quinoprotein</fullName>
    </recommendedName>
</protein>
<dbReference type="InterPro" id="IPR015943">
    <property type="entry name" value="WD40/YVTN_repeat-like_dom_sf"/>
</dbReference>
<dbReference type="Gene3D" id="2.130.10.10">
    <property type="entry name" value="YVTN repeat-like/Quinoprotein amine dehydrogenase"/>
    <property type="match status" value="1"/>
</dbReference>
<accession>A0A660CGS5</accession>
<feature type="region of interest" description="Disordered" evidence="1">
    <location>
        <begin position="25"/>
        <end position="51"/>
    </location>
</feature>
<name>A0A660CGS5_9PSEU</name>
<reference evidence="2 3" key="1">
    <citation type="submission" date="2019-07" db="EMBL/GenBank/DDBJ databases">
        <title>R&amp;d 2014.</title>
        <authorList>
            <person name="Klenk H.-P."/>
        </authorList>
    </citation>
    <scope>NUCLEOTIDE SEQUENCE [LARGE SCALE GENOMIC DNA]</scope>
    <source>
        <strain evidence="2 3">DSM 43194</strain>
    </source>
</reference>
<keyword evidence="3" id="KW-1185">Reference proteome</keyword>
<dbReference type="AlphaFoldDB" id="A0A660CGS5"/>
<evidence type="ECO:0000256" key="1">
    <source>
        <dbReference type="SAM" id="MobiDB-lite"/>
    </source>
</evidence>
<organism evidence="2 3">
    <name type="scientific">Prauserella rugosa</name>
    <dbReference type="NCBI Taxonomy" id="43354"/>
    <lineage>
        <taxon>Bacteria</taxon>
        <taxon>Bacillati</taxon>
        <taxon>Actinomycetota</taxon>
        <taxon>Actinomycetes</taxon>
        <taxon>Pseudonocardiales</taxon>
        <taxon>Pseudonocardiaceae</taxon>
        <taxon>Prauserella</taxon>
    </lineage>
</organism>
<dbReference type="InterPro" id="IPR011044">
    <property type="entry name" value="Quino_amine_DH_bsu"/>
</dbReference>
<sequence length="395" mass="41167">MVRARARSAGVLALTAALVASCGEAEQDSGRPESPATASSNSASSNSVPEGFDAGSRWEVAAKRGEVVSEPVIAERSGRVVYLSGSDGALKMYARDVATGEVTWSSKTVPDVKGGDVHITMIDGREHVVYLAGGSRLRVYDTAARGADTAPVREMDVETSGEIETFLVQRNGVVMVNDTVVDLSTGEQRTFEPGSVHVPRKCRAAELDSCDTEASVRGMTTAGPLVAGPGAFEIEGRWNSNDVVRSEAERAGFPVLDVMSPDGSTVLAAWPPLVGGSQLWGLHDADAGDVLAVTPCEVEEFEPRTSPNGRYAFNGPLVFDLHEQKAHCVDDGAVTVTAVSGGTAYGHARKDGRAAAVPLGTGERSDVDVAPDAAGETAGVFGFEARSGFSVSPRS</sequence>
<dbReference type="PROSITE" id="PS51257">
    <property type="entry name" value="PROKAR_LIPOPROTEIN"/>
    <property type="match status" value="1"/>
</dbReference>
<dbReference type="SUPFAM" id="SSF50969">
    <property type="entry name" value="YVTN repeat-like/Quinoprotein amine dehydrogenase"/>
    <property type="match status" value="1"/>
</dbReference>
<dbReference type="Proteomes" id="UP000317303">
    <property type="component" value="Unassembled WGS sequence"/>
</dbReference>
<proteinExistence type="predicted"/>
<feature type="compositionally biased region" description="Low complexity" evidence="1">
    <location>
        <begin position="38"/>
        <end position="47"/>
    </location>
</feature>
<evidence type="ECO:0008006" key="4">
    <source>
        <dbReference type="Google" id="ProtNLM"/>
    </source>
</evidence>
<evidence type="ECO:0000313" key="2">
    <source>
        <dbReference type="EMBL" id="TWH21624.1"/>
    </source>
</evidence>
<evidence type="ECO:0000313" key="3">
    <source>
        <dbReference type="Proteomes" id="UP000317303"/>
    </source>
</evidence>
<dbReference type="EMBL" id="VLJV01000001">
    <property type="protein sequence ID" value="TWH21624.1"/>
    <property type="molecule type" value="Genomic_DNA"/>
</dbReference>